<keyword evidence="3" id="KW-1185">Reference proteome</keyword>
<gene>
    <name evidence="2" type="ORF">SAY86_014336</name>
</gene>
<sequence>MDSEAGDLKSDLEHKMIHYFKCLMTMAASFEESVAVGSKLLAGFQQGLEFLRRPPVNTKSELIQKILKANESRRVVSYIEAGGINVHDSAQSMRNLSVSLLGLQNHINIARNILKESESHLVDAASVMQNANETFLANEVVDCHDVLPGQSVINNKCEDILLQNSNLNLEHTDYAAMMAVIYNMMKQDFLMQERIVSALNLKLSSGELESYCLMWSLRPFINDDIMHEAWKLIR</sequence>
<dbReference type="InterPro" id="IPR056697">
    <property type="entry name" value="DUF7795"/>
</dbReference>
<dbReference type="EMBL" id="JAXQNO010000020">
    <property type="protein sequence ID" value="KAK4772561.1"/>
    <property type="molecule type" value="Genomic_DNA"/>
</dbReference>
<reference evidence="2 3" key="1">
    <citation type="journal article" date="2023" name="Hortic Res">
        <title>Pangenome of water caltrop reveals structural variations and asymmetric subgenome divergence after allopolyploidization.</title>
        <authorList>
            <person name="Zhang X."/>
            <person name="Chen Y."/>
            <person name="Wang L."/>
            <person name="Yuan Y."/>
            <person name="Fang M."/>
            <person name="Shi L."/>
            <person name="Lu R."/>
            <person name="Comes H.P."/>
            <person name="Ma Y."/>
            <person name="Chen Y."/>
            <person name="Huang G."/>
            <person name="Zhou Y."/>
            <person name="Zheng Z."/>
            <person name="Qiu Y."/>
        </authorList>
    </citation>
    <scope>NUCLEOTIDE SEQUENCE [LARGE SCALE GENOMIC DNA]</scope>
    <source>
        <strain evidence="2">F231</strain>
    </source>
</reference>
<evidence type="ECO:0000313" key="3">
    <source>
        <dbReference type="Proteomes" id="UP001346149"/>
    </source>
</evidence>
<dbReference type="PANTHER" id="PTHR35305">
    <property type="entry name" value="FAD-BINDING PROTEIN"/>
    <property type="match status" value="1"/>
</dbReference>
<dbReference type="Proteomes" id="UP001346149">
    <property type="component" value="Unassembled WGS sequence"/>
</dbReference>
<dbReference type="Pfam" id="PF25071">
    <property type="entry name" value="DUF7795"/>
    <property type="match status" value="1"/>
</dbReference>
<comment type="caution">
    <text evidence="2">The sequence shown here is derived from an EMBL/GenBank/DDBJ whole genome shotgun (WGS) entry which is preliminary data.</text>
</comment>
<dbReference type="AlphaFoldDB" id="A0AAN7QNP9"/>
<accession>A0AAN7QNP9</accession>
<dbReference type="PANTHER" id="PTHR35305:SF2">
    <property type="entry name" value="FAD-BINDING PROTEIN"/>
    <property type="match status" value="1"/>
</dbReference>
<protein>
    <recommendedName>
        <fullName evidence="1">DUF7795 domain-containing protein</fullName>
    </recommendedName>
</protein>
<proteinExistence type="predicted"/>
<evidence type="ECO:0000313" key="2">
    <source>
        <dbReference type="EMBL" id="KAK4772561.1"/>
    </source>
</evidence>
<feature type="domain" description="DUF7795" evidence="1">
    <location>
        <begin position="11"/>
        <end position="132"/>
    </location>
</feature>
<name>A0AAN7QNP9_TRANT</name>
<evidence type="ECO:0000259" key="1">
    <source>
        <dbReference type="Pfam" id="PF25071"/>
    </source>
</evidence>
<organism evidence="2 3">
    <name type="scientific">Trapa natans</name>
    <name type="common">Water chestnut</name>
    <dbReference type="NCBI Taxonomy" id="22666"/>
    <lineage>
        <taxon>Eukaryota</taxon>
        <taxon>Viridiplantae</taxon>
        <taxon>Streptophyta</taxon>
        <taxon>Embryophyta</taxon>
        <taxon>Tracheophyta</taxon>
        <taxon>Spermatophyta</taxon>
        <taxon>Magnoliopsida</taxon>
        <taxon>eudicotyledons</taxon>
        <taxon>Gunneridae</taxon>
        <taxon>Pentapetalae</taxon>
        <taxon>rosids</taxon>
        <taxon>malvids</taxon>
        <taxon>Myrtales</taxon>
        <taxon>Lythraceae</taxon>
        <taxon>Trapa</taxon>
    </lineage>
</organism>